<evidence type="ECO:0000313" key="1">
    <source>
        <dbReference type="EMBL" id="STV15603.1"/>
    </source>
</evidence>
<organism evidence="1 2">
    <name type="scientific">Klebsiella pneumoniae subsp. pneumoniae</name>
    <dbReference type="NCBI Taxonomy" id="72407"/>
    <lineage>
        <taxon>Bacteria</taxon>
        <taxon>Pseudomonadati</taxon>
        <taxon>Pseudomonadota</taxon>
        <taxon>Gammaproteobacteria</taxon>
        <taxon>Enterobacterales</taxon>
        <taxon>Enterobacteriaceae</taxon>
        <taxon>Klebsiella/Raoultella group</taxon>
        <taxon>Klebsiella</taxon>
        <taxon>Klebsiella pneumoniae complex</taxon>
    </lineage>
</organism>
<sequence>MLKRFRIVSHRVLFQRRIHMTQIVWRNLVDVIVKPVSEQQIAVAAPGGARFVLRVVLWEIVMRYLRVQTGFHIAEIFTCQGIGIVLRVAGDKGDALIFTGEQIRIALFRLREDLKIGIVANKSGRKISIA</sequence>
<gene>
    <name evidence="1" type="ORF">NCTC9504_06202</name>
</gene>
<proteinExistence type="predicted"/>
<evidence type="ECO:0000313" key="2">
    <source>
        <dbReference type="Proteomes" id="UP000254020"/>
    </source>
</evidence>
<accession>A0A378AP58</accession>
<dbReference type="AlphaFoldDB" id="A0A378AP58"/>
<name>A0A378AP58_KLEPN</name>
<dbReference type="EMBL" id="UGMA01000005">
    <property type="protein sequence ID" value="STV15603.1"/>
    <property type="molecule type" value="Genomic_DNA"/>
</dbReference>
<protein>
    <submittedName>
        <fullName evidence="1">Uncharacterized protein</fullName>
    </submittedName>
</protein>
<dbReference type="Proteomes" id="UP000254020">
    <property type="component" value="Unassembled WGS sequence"/>
</dbReference>
<reference evidence="1 2" key="1">
    <citation type="submission" date="2018-06" db="EMBL/GenBank/DDBJ databases">
        <authorList>
            <consortium name="Pathogen Informatics"/>
            <person name="Doyle S."/>
        </authorList>
    </citation>
    <scope>NUCLEOTIDE SEQUENCE [LARGE SCALE GENOMIC DNA]</scope>
    <source>
        <strain evidence="1 2">NCTC9504</strain>
    </source>
</reference>